<feature type="domain" description="ELMO" evidence="5">
    <location>
        <begin position="325"/>
        <end position="493"/>
    </location>
</feature>
<dbReference type="InterPro" id="IPR006816">
    <property type="entry name" value="ELMO_dom"/>
</dbReference>
<proteinExistence type="evidence at transcript level"/>
<dbReference type="InterPro" id="IPR016024">
    <property type="entry name" value="ARM-type_fold"/>
</dbReference>
<dbReference type="PANTHER" id="PTHR12771">
    <property type="entry name" value="ENGULFMENT AND CELL MOTILITY"/>
    <property type="match status" value="1"/>
</dbReference>
<dbReference type="InterPro" id="IPR024574">
    <property type="entry name" value="ELMO_ARM"/>
</dbReference>
<dbReference type="GO" id="GO:0005886">
    <property type="term" value="C:plasma membrane"/>
    <property type="evidence" value="ECO:0007669"/>
    <property type="project" value="TreeGrafter"/>
</dbReference>
<dbReference type="PROSITE" id="PS51335">
    <property type="entry name" value="ELMO"/>
    <property type="match status" value="1"/>
</dbReference>
<sequence length="725" mass="83073">MSRATSGMQQDIGLKVAVQHQNFDAFMGSYDPSNSLEEFIKKLCENWNLPEPSRYMLQFLKDPLFQFVSDENKHEIKQGAMMKLVTSAPLLCSSILATLTKSPPTDISGTVVKLNKFAHDPTFAKCFVEKQGLQILQTVVESMTQEDALLSQLLQAFTQLVSTARVDWEISDDCFISKVTVLVDGNMPVPEQLLYRCFILLELIVSLSSTKYIMVEKGVSLLRLMEHLKTCKDPETRRAILALVNSMFIRAKPDRKKDYLSKLSGRQYRNYITDYVLQNALSTDEHGAVVLHNQELCQQLHKLQQLLLNQLLPRLLTGAAPDDARVTEKILELRNVAFESDAEASGSSARHEEIKKKYKKLGFKNDNPAHDFNEVPPGLLALDNIYYFCHNRPEQYSKLVLENCYRADSHECPIGKASINLTKLLAQLLKIGEAPRDQCSEFHPMLFTNDHPFEELFCICITLLNKTWKEMKATTEDFSKVLSVVKEQISHALKLQPPNLDQFQKRLQLLTYKEITEIWQNERRSTEAKEMNAPQIQKLKDELRRDIDEVVQQQRLRILEEGARFRNPPKRSSRDKFFFCRLSPNHKLFHYDECDEKATKVPPLDDLTKKVSVSDIKSIATGKECPHHKSRKQQYAFSLMLESGKTEAVSLDFVAAEEELYNIWHDGVKVLLRETMVTEAAARDIEMLLNMEIKLQLLDVEGVTIPSDLPPVPPLPPNYNFCYNL</sequence>
<dbReference type="EMBL" id="IACT01002851">
    <property type="protein sequence ID" value="LAC22108.1"/>
    <property type="molecule type" value="mRNA"/>
</dbReference>
<dbReference type="GO" id="GO:0017124">
    <property type="term" value="F:SH3 domain binding"/>
    <property type="evidence" value="ECO:0007669"/>
    <property type="project" value="UniProtKB-KW"/>
</dbReference>
<dbReference type="Gene3D" id="2.30.29.30">
    <property type="entry name" value="Pleckstrin-homology domain (PH domain)/Phosphotyrosine-binding domain (PTB)"/>
    <property type="match status" value="1"/>
</dbReference>
<keyword evidence="3" id="KW-0729">SH3-binding</keyword>
<dbReference type="Pfam" id="PF04727">
    <property type="entry name" value="ELMO_CED12"/>
    <property type="match status" value="1"/>
</dbReference>
<evidence type="ECO:0000259" key="5">
    <source>
        <dbReference type="PROSITE" id="PS51335"/>
    </source>
</evidence>
<evidence type="ECO:0000256" key="3">
    <source>
        <dbReference type="ARBA" id="ARBA00023036"/>
    </source>
</evidence>
<dbReference type="AlphaFoldDB" id="A0A6A7FUE6"/>
<dbReference type="Pfam" id="PF16457">
    <property type="entry name" value="PH_12"/>
    <property type="match status" value="1"/>
</dbReference>
<keyword evidence="2" id="KW-0581">Phagocytosis</keyword>
<dbReference type="InterPro" id="IPR001849">
    <property type="entry name" value="PH_domain"/>
</dbReference>
<dbReference type="GO" id="GO:0006909">
    <property type="term" value="P:phagocytosis"/>
    <property type="evidence" value="ECO:0007669"/>
    <property type="project" value="UniProtKB-KW"/>
</dbReference>
<dbReference type="SUPFAM" id="SSF50729">
    <property type="entry name" value="PH domain-like"/>
    <property type="match status" value="1"/>
</dbReference>
<dbReference type="Gene3D" id="1.25.10.10">
    <property type="entry name" value="Leucine-rich Repeat Variant"/>
    <property type="match status" value="1"/>
</dbReference>
<protein>
    <submittedName>
        <fullName evidence="6">Engulfment and cell motility protein 1</fullName>
    </submittedName>
</protein>
<dbReference type="GO" id="GO:0048870">
    <property type="term" value="P:cell motility"/>
    <property type="evidence" value="ECO:0007669"/>
    <property type="project" value="TreeGrafter"/>
</dbReference>
<evidence type="ECO:0000256" key="2">
    <source>
        <dbReference type="ARBA" id="ARBA00022907"/>
    </source>
</evidence>
<evidence type="ECO:0000256" key="4">
    <source>
        <dbReference type="ARBA" id="ARBA00024863"/>
    </source>
</evidence>
<dbReference type="InterPro" id="IPR011989">
    <property type="entry name" value="ARM-like"/>
</dbReference>
<organism evidence="6">
    <name type="scientific">Hirondellea gigas</name>
    <dbReference type="NCBI Taxonomy" id="1518452"/>
    <lineage>
        <taxon>Eukaryota</taxon>
        <taxon>Metazoa</taxon>
        <taxon>Ecdysozoa</taxon>
        <taxon>Arthropoda</taxon>
        <taxon>Crustacea</taxon>
        <taxon>Multicrustacea</taxon>
        <taxon>Malacostraca</taxon>
        <taxon>Eumalacostraca</taxon>
        <taxon>Peracarida</taxon>
        <taxon>Amphipoda</taxon>
        <taxon>Amphilochidea</taxon>
        <taxon>Lysianassida</taxon>
        <taxon>Lysianassidira</taxon>
        <taxon>Lysianassoidea</taxon>
        <taxon>Lysianassidae</taxon>
        <taxon>Hirondellea</taxon>
    </lineage>
</organism>
<name>A0A6A7FUE6_9CRUS</name>
<accession>A0A6A7FUE6</accession>
<dbReference type="PANTHER" id="PTHR12771:SF56">
    <property type="entry name" value="CED-12"/>
    <property type="match status" value="1"/>
</dbReference>
<reference evidence="6" key="1">
    <citation type="submission" date="2017-11" db="EMBL/GenBank/DDBJ databases">
        <title>The sensing device of the deep-sea amphipod.</title>
        <authorList>
            <person name="Kobayashi H."/>
            <person name="Nagahama T."/>
            <person name="Arai W."/>
            <person name="Sasagawa Y."/>
            <person name="Umeda M."/>
            <person name="Hayashi T."/>
            <person name="Nikaido I."/>
            <person name="Watanabe H."/>
            <person name="Oguri K."/>
            <person name="Kitazato H."/>
            <person name="Fujioka K."/>
            <person name="Kido Y."/>
            <person name="Takami H."/>
        </authorList>
    </citation>
    <scope>NUCLEOTIDE SEQUENCE</scope>
    <source>
        <tissue evidence="6">Whole body</tissue>
    </source>
</reference>
<evidence type="ECO:0000313" key="6">
    <source>
        <dbReference type="EMBL" id="LAC22108.1"/>
    </source>
</evidence>
<keyword evidence="1" id="KW-0053">Apoptosis</keyword>
<dbReference type="InterPro" id="IPR011993">
    <property type="entry name" value="PH-like_dom_sf"/>
</dbReference>
<evidence type="ECO:0000256" key="1">
    <source>
        <dbReference type="ARBA" id="ARBA00022703"/>
    </source>
</evidence>
<dbReference type="SUPFAM" id="SSF48371">
    <property type="entry name" value="ARM repeat"/>
    <property type="match status" value="1"/>
</dbReference>
<comment type="function">
    <text evidence="4">Involved in cytoskeletal rearrangements required for phagocytosis of apoptotic cells and cell motility. Acts in association with DOCK1 and CRK. Was initially proposed to be required in complex with DOCK1 to activate Rac Rho small GTPases. May enhance the guanine nucleotide exchange factor (GEF) activity of DOCK1.</text>
</comment>
<dbReference type="GO" id="GO:0007015">
    <property type="term" value="P:actin filament organization"/>
    <property type="evidence" value="ECO:0007669"/>
    <property type="project" value="TreeGrafter"/>
</dbReference>
<dbReference type="GO" id="GO:0006915">
    <property type="term" value="P:apoptotic process"/>
    <property type="evidence" value="ECO:0007669"/>
    <property type="project" value="UniProtKB-KW"/>
</dbReference>
<dbReference type="InterPro" id="IPR050868">
    <property type="entry name" value="ELMO_domain-containing"/>
</dbReference>
<dbReference type="Pfam" id="PF11841">
    <property type="entry name" value="ELMO_ARM"/>
    <property type="match status" value="1"/>
</dbReference>